<accession>A0A672HF82</accession>
<reference evidence="4" key="2">
    <citation type="submission" date="2025-08" db="UniProtKB">
        <authorList>
            <consortium name="Ensembl"/>
        </authorList>
    </citation>
    <scope>IDENTIFICATION</scope>
</reference>
<organism evidence="4 5">
    <name type="scientific">Salarias fasciatus</name>
    <name type="common">Jewelled blenny</name>
    <name type="synonym">Blennius fasciatus</name>
    <dbReference type="NCBI Taxonomy" id="181472"/>
    <lineage>
        <taxon>Eukaryota</taxon>
        <taxon>Metazoa</taxon>
        <taxon>Chordata</taxon>
        <taxon>Craniata</taxon>
        <taxon>Vertebrata</taxon>
        <taxon>Euteleostomi</taxon>
        <taxon>Actinopterygii</taxon>
        <taxon>Neopterygii</taxon>
        <taxon>Teleostei</taxon>
        <taxon>Neoteleostei</taxon>
        <taxon>Acanthomorphata</taxon>
        <taxon>Ovalentaria</taxon>
        <taxon>Blenniimorphae</taxon>
        <taxon>Blenniiformes</taxon>
        <taxon>Blennioidei</taxon>
        <taxon>Blenniidae</taxon>
        <taxon>Salariinae</taxon>
        <taxon>Salarias</taxon>
    </lineage>
</organism>
<dbReference type="Pfam" id="PF04803">
    <property type="entry name" value="Cor1"/>
    <property type="match status" value="1"/>
</dbReference>
<gene>
    <name evidence="4" type="primary">sycp3</name>
</gene>
<evidence type="ECO:0000313" key="4">
    <source>
        <dbReference type="Ensembl" id="ENSSFAP00005027605.1"/>
    </source>
</evidence>
<dbReference type="GO" id="GO:0051321">
    <property type="term" value="P:meiotic cell cycle"/>
    <property type="evidence" value="ECO:0007669"/>
    <property type="project" value="TreeGrafter"/>
</dbReference>
<evidence type="ECO:0000259" key="3">
    <source>
        <dbReference type="Pfam" id="PF04803"/>
    </source>
</evidence>
<proteinExistence type="inferred from homology"/>
<dbReference type="GO" id="GO:0000795">
    <property type="term" value="C:synaptonemal complex"/>
    <property type="evidence" value="ECO:0007669"/>
    <property type="project" value="TreeGrafter"/>
</dbReference>
<feature type="coiled-coil region" evidence="2">
    <location>
        <begin position="92"/>
        <end position="158"/>
    </location>
</feature>
<dbReference type="InParanoid" id="A0A672HF82"/>
<dbReference type="AlphaFoldDB" id="A0A672HF82"/>
<dbReference type="Ensembl" id="ENSSFAT00005028656.1">
    <property type="protein sequence ID" value="ENSSFAP00005027605.1"/>
    <property type="gene ID" value="ENSSFAG00005014098.1"/>
</dbReference>
<dbReference type="PANTHER" id="PTHR19368">
    <property type="entry name" value="XLR/SCP3/FAM9"/>
    <property type="match status" value="1"/>
</dbReference>
<feature type="domain" description="XLR/SYCP3/FAM9" evidence="3">
    <location>
        <begin position="47"/>
        <end position="180"/>
    </location>
</feature>
<dbReference type="GO" id="GO:0007286">
    <property type="term" value="P:spermatid development"/>
    <property type="evidence" value="ECO:0007669"/>
    <property type="project" value="TreeGrafter"/>
</dbReference>
<dbReference type="InterPro" id="IPR051443">
    <property type="entry name" value="XLR/SYCP3"/>
</dbReference>
<dbReference type="PANTHER" id="PTHR19368:SF15">
    <property type="entry name" value="XLR_SYCP3_FAM9 DOMAIN-CONTAINING PROTEIN"/>
    <property type="match status" value="1"/>
</dbReference>
<reference evidence="4" key="1">
    <citation type="submission" date="2019-06" db="EMBL/GenBank/DDBJ databases">
        <authorList>
            <consortium name="Wellcome Sanger Institute Data Sharing"/>
        </authorList>
    </citation>
    <scope>NUCLEOTIDE SEQUENCE [LARGE SCALE GENOMIC DNA]</scope>
</reference>
<evidence type="ECO:0000313" key="5">
    <source>
        <dbReference type="Proteomes" id="UP000472267"/>
    </source>
</evidence>
<keyword evidence="5" id="KW-1185">Reference proteome</keyword>
<evidence type="ECO:0000256" key="2">
    <source>
        <dbReference type="SAM" id="Coils"/>
    </source>
</evidence>
<evidence type="ECO:0000256" key="1">
    <source>
        <dbReference type="ARBA" id="ARBA00010283"/>
    </source>
</evidence>
<name>A0A672HF82_SALFA</name>
<sequence>MGYNSLHALAPRFSFKTEEKSLKKESSCTLNQDVCHCLVQSGSDISKAMQAKKKRLELLTKTSMKESQLKVEHVFHADVCRAYRKKMTQQYSQKVTSALQEWETEAQRAAEQEETLNNLFRQHQKVLQQLRAARDQKLKSVQELYELFVKDIEDLEKSQEAFLQGAQQELKKEMTLLQKKILMDMQQQQMADVRKSIHSMLF</sequence>
<dbReference type="FunCoup" id="A0A672HF82">
    <property type="interactions" value="380"/>
</dbReference>
<keyword evidence="2" id="KW-0175">Coiled coil</keyword>
<dbReference type="InterPro" id="IPR006888">
    <property type="entry name" value="XLR/SYCP3/FAM9_dom"/>
</dbReference>
<protein>
    <submittedName>
        <fullName evidence="4">Synaptonemal complex protein 3</fullName>
    </submittedName>
</protein>
<reference evidence="4" key="3">
    <citation type="submission" date="2025-09" db="UniProtKB">
        <authorList>
            <consortium name="Ensembl"/>
        </authorList>
    </citation>
    <scope>IDENTIFICATION</scope>
</reference>
<dbReference type="Proteomes" id="UP000472267">
    <property type="component" value="Chromosome 7"/>
</dbReference>
<comment type="similarity">
    <text evidence="1">Belongs to the XLR/SYCP3 family.</text>
</comment>